<dbReference type="AlphaFoldDB" id="A0A1F6V1H8"/>
<dbReference type="Proteomes" id="UP000177602">
    <property type="component" value="Unassembled WGS sequence"/>
</dbReference>
<name>A0A1F6V1H8_9BACT</name>
<evidence type="ECO:0000313" key="4">
    <source>
        <dbReference type="Proteomes" id="UP000177602"/>
    </source>
</evidence>
<dbReference type="GO" id="GO:0005975">
    <property type="term" value="P:carbohydrate metabolic process"/>
    <property type="evidence" value="ECO:0007669"/>
    <property type="project" value="InterPro"/>
</dbReference>
<evidence type="ECO:0008006" key="5">
    <source>
        <dbReference type="Google" id="ProtNLM"/>
    </source>
</evidence>
<dbReference type="STRING" id="1801737.A2818_02645"/>
<dbReference type="GO" id="GO:0016857">
    <property type="term" value="F:racemase and epimerase activity, acting on carbohydrates and derivatives"/>
    <property type="evidence" value="ECO:0007669"/>
    <property type="project" value="InterPro"/>
</dbReference>
<dbReference type="SUPFAM" id="SSF51366">
    <property type="entry name" value="Ribulose-phoshate binding barrel"/>
    <property type="match status" value="1"/>
</dbReference>
<gene>
    <name evidence="3" type="ORF">A2818_02645</name>
</gene>
<reference evidence="3 4" key="1">
    <citation type="journal article" date="2016" name="Nat. Commun.">
        <title>Thousands of microbial genomes shed light on interconnected biogeochemical processes in an aquifer system.</title>
        <authorList>
            <person name="Anantharaman K."/>
            <person name="Brown C.T."/>
            <person name="Hug L.A."/>
            <person name="Sharon I."/>
            <person name="Castelle C.J."/>
            <person name="Probst A.J."/>
            <person name="Thomas B.C."/>
            <person name="Singh A."/>
            <person name="Wilkins M.J."/>
            <person name="Karaoz U."/>
            <person name="Brodie E.L."/>
            <person name="Williams K.H."/>
            <person name="Hubbard S.S."/>
            <person name="Banfield J.F."/>
        </authorList>
    </citation>
    <scope>NUCLEOTIDE SEQUENCE [LARGE SCALE GENOMIC DNA]</scope>
</reference>
<sequence>MIEVIASVLPFKTYEELKNKIGSLRGIVSTIQIDFCDGIFVPSQTWPFTNGGFDDYDFKKIINEEQGLPFWDEFDFEIDLMVADAVENFDIYMKLGPKRVILHMEAMESLEDFRNFLEGIDLYIRDNIQIGIAFKPSQSLPNVFSLIPFIDFVQCMGNDKIGYGGVTLDENVYNRIKLIREKYPDLPIEVDIGVNEETAPKLVEAGATKLITGSVLFNSYDKIGLVERFKNL</sequence>
<evidence type="ECO:0000256" key="1">
    <source>
        <dbReference type="ARBA" id="ARBA00022723"/>
    </source>
</evidence>
<dbReference type="InterPro" id="IPR013785">
    <property type="entry name" value="Aldolase_TIM"/>
</dbReference>
<accession>A0A1F6V1H8</accession>
<evidence type="ECO:0000313" key="3">
    <source>
        <dbReference type="EMBL" id="OGI63513.1"/>
    </source>
</evidence>
<keyword evidence="2" id="KW-0413">Isomerase</keyword>
<proteinExistence type="predicted"/>
<dbReference type="InterPro" id="IPR011060">
    <property type="entry name" value="RibuloseP-bd_barrel"/>
</dbReference>
<protein>
    <recommendedName>
        <fullName evidence="5">Ribulose-phosphate 3-epimerase</fullName>
    </recommendedName>
</protein>
<evidence type="ECO:0000256" key="2">
    <source>
        <dbReference type="ARBA" id="ARBA00023235"/>
    </source>
</evidence>
<dbReference type="GO" id="GO:0046872">
    <property type="term" value="F:metal ion binding"/>
    <property type="evidence" value="ECO:0007669"/>
    <property type="project" value="UniProtKB-KW"/>
</dbReference>
<dbReference type="PANTHER" id="PTHR11749">
    <property type="entry name" value="RIBULOSE-5-PHOSPHATE-3-EPIMERASE"/>
    <property type="match status" value="1"/>
</dbReference>
<keyword evidence="1" id="KW-0479">Metal-binding</keyword>
<dbReference type="Gene3D" id="3.20.20.70">
    <property type="entry name" value="Aldolase class I"/>
    <property type="match status" value="1"/>
</dbReference>
<dbReference type="Pfam" id="PF00834">
    <property type="entry name" value="Ribul_P_3_epim"/>
    <property type="match status" value="1"/>
</dbReference>
<organism evidence="3 4">
    <name type="scientific">Candidatus Nomurabacteria bacterium RIFCSPHIGHO2_01_FULL_40_12</name>
    <dbReference type="NCBI Taxonomy" id="1801737"/>
    <lineage>
        <taxon>Bacteria</taxon>
        <taxon>Candidatus Nomuraibacteriota</taxon>
    </lineage>
</organism>
<dbReference type="InterPro" id="IPR000056">
    <property type="entry name" value="Ribul_P_3_epim-like"/>
</dbReference>
<dbReference type="EMBL" id="MFTN01000002">
    <property type="protein sequence ID" value="OGI63513.1"/>
    <property type="molecule type" value="Genomic_DNA"/>
</dbReference>
<comment type="caution">
    <text evidence="3">The sequence shown here is derived from an EMBL/GenBank/DDBJ whole genome shotgun (WGS) entry which is preliminary data.</text>
</comment>